<dbReference type="RefSeq" id="WP_005967470.1">
    <property type="nucleotide sequence ID" value="NZ_JH815384.1"/>
</dbReference>
<gene>
    <name evidence="1" type="ORF">FPOG_00269</name>
</gene>
<accession>K1GH85</accession>
<name>K1GH85_9FUSO</name>
<dbReference type="EMBL" id="ACIF01000220">
    <property type="protein sequence ID" value="EKA93479.1"/>
    <property type="molecule type" value="Genomic_DNA"/>
</dbReference>
<proteinExistence type="predicted"/>
<dbReference type="AlphaFoldDB" id="K1GH85"/>
<organism evidence="1 2">
    <name type="scientific">Fusobacterium periodonticum D10</name>
    <dbReference type="NCBI Taxonomy" id="620833"/>
    <lineage>
        <taxon>Bacteria</taxon>
        <taxon>Fusobacteriati</taxon>
        <taxon>Fusobacteriota</taxon>
        <taxon>Fusobacteriia</taxon>
        <taxon>Fusobacteriales</taxon>
        <taxon>Fusobacteriaceae</taxon>
        <taxon>Fusobacterium</taxon>
    </lineage>
</organism>
<sequence length="100" mass="11856">MEKKEYIGMYKSYKFVIIYNGKHYCGYIECKNKNIPYYNIICHGGITYTGYKFETEGDDTFYIGFDTAHLNSYPYNNLKFCIEECQNIVQQLIVLEKPIN</sequence>
<evidence type="ECO:0000313" key="2">
    <source>
        <dbReference type="Proteomes" id="UP000005809"/>
    </source>
</evidence>
<reference evidence="1 2" key="1">
    <citation type="submission" date="2012-05" db="EMBL/GenBank/DDBJ databases">
        <title>The Genome Sequence of Fusobacterium periodontium Oral Taxon 201 Strain D10.</title>
        <authorList>
            <consortium name="The Broad Institute Genome Sequencing Platform"/>
            <consortium name="The Broad Institute Genome Sequencing Center for Infectious Disease"/>
            <person name="Earl A."/>
            <person name="Ward D."/>
            <person name="Feldgarden M."/>
            <person name="Gevers D."/>
            <person name="Strauss J."/>
            <person name="Sibley C."/>
            <person name="White A."/>
            <person name="Ambrose C.E."/>
            <person name="Allen-Vercoe E."/>
            <person name="Walker B."/>
            <person name="Young S.K."/>
            <person name="Zeng Q."/>
            <person name="Gargeya S."/>
            <person name="Fitzgerald M."/>
            <person name="Haas B."/>
            <person name="Abouelleil A."/>
            <person name="Alvarado L."/>
            <person name="Arachchi H.M."/>
            <person name="Berlin A.M."/>
            <person name="Chapman S.B."/>
            <person name="Goldberg J."/>
            <person name="Griggs A."/>
            <person name="Gujja S."/>
            <person name="Hansen M."/>
            <person name="Howarth C."/>
            <person name="Imamovic A."/>
            <person name="Larimer J."/>
            <person name="McCowan C."/>
            <person name="Montmayeur A."/>
            <person name="Murphy C."/>
            <person name="Neiman D."/>
            <person name="Pearson M."/>
            <person name="Priest M."/>
            <person name="Roberts A."/>
            <person name="Saif S."/>
            <person name="Shea T."/>
            <person name="Sisk P."/>
            <person name="Sykes S."/>
            <person name="Wortman J."/>
            <person name="Nusbaum C."/>
            <person name="Birren B."/>
        </authorList>
    </citation>
    <scope>NUCLEOTIDE SEQUENCE [LARGE SCALE GENOMIC DNA]</scope>
    <source>
        <strain evidence="1 2">D10</strain>
    </source>
</reference>
<comment type="caution">
    <text evidence="1">The sequence shown here is derived from an EMBL/GenBank/DDBJ whole genome shotgun (WGS) entry which is preliminary data.</text>
</comment>
<dbReference type="PATRIC" id="fig|620833.3.peg.1272"/>
<dbReference type="HOGENOM" id="CLU_2301768_0_0_0"/>
<dbReference type="Proteomes" id="UP000005809">
    <property type="component" value="Unassembled WGS sequence"/>
</dbReference>
<evidence type="ECO:0000313" key="1">
    <source>
        <dbReference type="EMBL" id="EKA93479.1"/>
    </source>
</evidence>
<protein>
    <submittedName>
        <fullName evidence="1">Uncharacterized protein</fullName>
    </submittedName>
</protein>